<protein>
    <submittedName>
        <fullName evidence="6">Uncharacterized protein</fullName>
    </submittedName>
</protein>
<dbReference type="InterPro" id="IPR045162">
    <property type="entry name" value="Vps15-like"/>
</dbReference>
<dbReference type="PANTHER" id="PTHR17583">
    <property type="entry name" value="PHOSPHOINOSITIDE 3-KINASE REGULATORY SUBUNIT 4"/>
    <property type="match status" value="1"/>
</dbReference>
<dbReference type="GO" id="GO:0045324">
    <property type="term" value="P:late endosome to vacuole transport"/>
    <property type="evidence" value="ECO:0007669"/>
    <property type="project" value="InterPro"/>
</dbReference>
<feature type="region of interest" description="Disordered" evidence="5">
    <location>
        <begin position="490"/>
        <end position="509"/>
    </location>
</feature>
<accession>A0A1X7TGS4</accession>
<dbReference type="PROSITE" id="PS50082">
    <property type="entry name" value="WD_REPEATS_2"/>
    <property type="match status" value="2"/>
</dbReference>
<dbReference type="PANTHER" id="PTHR17583:SF0">
    <property type="entry name" value="PHOSPHOINOSITIDE 3-KINASE REGULATORY SUBUNIT 4"/>
    <property type="match status" value="1"/>
</dbReference>
<dbReference type="InterPro" id="IPR036322">
    <property type="entry name" value="WD40_repeat_dom_sf"/>
</dbReference>
<dbReference type="EnsemblMetazoa" id="Aqu2.1.13809_001">
    <property type="protein sequence ID" value="Aqu2.1.13809_001"/>
    <property type="gene ID" value="Aqu2.1.13809"/>
</dbReference>
<evidence type="ECO:0000256" key="5">
    <source>
        <dbReference type="SAM" id="MobiDB-lite"/>
    </source>
</evidence>
<keyword evidence="2" id="KW-0677">Repeat</keyword>
<dbReference type="InterPro" id="IPR020472">
    <property type="entry name" value="WD40_PAC1"/>
</dbReference>
<dbReference type="Gene3D" id="2.130.10.10">
    <property type="entry name" value="YVTN repeat-like/Quinoprotein amine dehydrogenase"/>
    <property type="match status" value="2"/>
</dbReference>
<evidence type="ECO:0000256" key="1">
    <source>
        <dbReference type="ARBA" id="ARBA00022574"/>
    </source>
</evidence>
<dbReference type="GO" id="GO:0016236">
    <property type="term" value="P:macroautophagy"/>
    <property type="evidence" value="ECO:0007669"/>
    <property type="project" value="InterPro"/>
</dbReference>
<sequence>KSVSKSAHQVHLNQDWGLMFSDSVQVSSPPSDSIKLSPTLQHKVASKSFSVKSKDNLLMKQSELTYSSEKIDELKGSSGGHRRTKSDSGTESRSVVVFDKPPSLVRVEQTTCMENLQSLLNHKKELYKKDMQGMDKGYLYYPFYQAPASWAPKGQLVAHIHDHLQAVNKIKVIPDSTYFVSFSDDSTTKIWDVNKMEGLHVINKPRLVYSQQGGKIKTGCYCMGNQSIVAASSNGTIHAFNIDREPNSKQKALKAKDVLRWELDPSLHGSVVEMTEMTCGGQNVLAFVTTKGHLCGLDLRTPNLAWDLENDPRHGLMLSMALDPFQNWIALGTSLGYHIVWDMRFQLPICNWKHEGHGRPYVHRIQQLSSHPNQLQTVLSAASGNNEISVWDMETSTRRQMLWASPTQPFGPMTENPQQHNSVRALHTCVVGNDPVLLTGGTDRFIRLWHLNNPSESSCIVKAGVGSEKIDISYSSQVIEGVEVLRELKTASRGGGGGGSTGGDDSTESHVMSHVDCITSLAVIPYKSPQNLTQQFIISASRDGIIKLWK</sequence>
<organism evidence="6">
    <name type="scientific">Amphimedon queenslandica</name>
    <name type="common">Sponge</name>
    <dbReference type="NCBI Taxonomy" id="400682"/>
    <lineage>
        <taxon>Eukaryota</taxon>
        <taxon>Metazoa</taxon>
        <taxon>Porifera</taxon>
        <taxon>Demospongiae</taxon>
        <taxon>Heteroscleromorpha</taxon>
        <taxon>Haplosclerida</taxon>
        <taxon>Niphatidae</taxon>
        <taxon>Amphimedon</taxon>
    </lineage>
</organism>
<evidence type="ECO:0000313" key="6">
    <source>
        <dbReference type="EnsemblMetazoa" id="Aqu2.1.13809_001"/>
    </source>
</evidence>
<dbReference type="GO" id="GO:0000166">
    <property type="term" value="F:nucleotide binding"/>
    <property type="evidence" value="ECO:0007669"/>
    <property type="project" value="UniProtKB-KW"/>
</dbReference>
<dbReference type="SUPFAM" id="SSF50978">
    <property type="entry name" value="WD40 repeat-like"/>
    <property type="match status" value="1"/>
</dbReference>
<reference evidence="6" key="1">
    <citation type="submission" date="2017-05" db="UniProtKB">
        <authorList>
            <consortium name="EnsemblMetazoa"/>
        </authorList>
    </citation>
    <scope>IDENTIFICATION</scope>
</reference>
<dbReference type="GO" id="GO:0006623">
    <property type="term" value="P:protein targeting to vacuole"/>
    <property type="evidence" value="ECO:0007669"/>
    <property type="project" value="TreeGrafter"/>
</dbReference>
<dbReference type="InterPro" id="IPR015943">
    <property type="entry name" value="WD40/YVTN_repeat-like_dom_sf"/>
</dbReference>
<feature type="repeat" description="WD" evidence="4">
    <location>
        <begin position="535"/>
        <end position="550"/>
    </location>
</feature>
<dbReference type="PRINTS" id="PR00320">
    <property type="entry name" value="GPROTEINBRPT"/>
</dbReference>
<dbReference type="PROSITE" id="PS50294">
    <property type="entry name" value="WD_REPEATS_REGION"/>
    <property type="match status" value="2"/>
</dbReference>
<keyword evidence="3" id="KW-0547">Nucleotide-binding</keyword>
<dbReference type="InterPro" id="IPR001680">
    <property type="entry name" value="WD40_rpt"/>
</dbReference>
<dbReference type="InParanoid" id="A0A1X7TGS4"/>
<dbReference type="GO" id="GO:0004674">
    <property type="term" value="F:protein serine/threonine kinase activity"/>
    <property type="evidence" value="ECO:0007669"/>
    <property type="project" value="InterPro"/>
</dbReference>
<feature type="repeat" description="WD" evidence="4">
    <location>
        <begin position="160"/>
        <end position="201"/>
    </location>
</feature>
<dbReference type="OrthoDB" id="242910at2759"/>
<name>A0A1X7TGS4_AMPQE</name>
<evidence type="ECO:0000256" key="2">
    <source>
        <dbReference type="ARBA" id="ARBA00022737"/>
    </source>
</evidence>
<feature type="region of interest" description="Disordered" evidence="5">
    <location>
        <begin position="70"/>
        <end position="93"/>
    </location>
</feature>
<dbReference type="GO" id="GO:0034271">
    <property type="term" value="C:phosphatidylinositol 3-kinase complex, class III, type I"/>
    <property type="evidence" value="ECO:0007669"/>
    <property type="project" value="TreeGrafter"/>
</dbReference>
<dbReference type="Pfam" id="PF00400">
    <property type="entry name" value="WD40"/>
    <property type="match status" value="3"/>
</dbReference>
<dbReference type="GO" id="GO:0034272">
    <property type="term" value="C:phosphatidylinositol 3-kinase complex, class III, type II"/>
    <property type="evidence" value="ECO:0007669"/>
    <property type="project" value="TreeGrafter"/>
</dbReference>
<dbReference type="SMART" id="SM00320">
    <property type="entry name" value="WD40"/>
    <property type="match status" value="5"/>
</dbReference>
<feature type="compositionally biased region" description="Gly residues" evidence="5">
    <location>
        <begin position="493"/>
        <end position="502"/>
    </location>
</feature>
<evidence type="ECO:0000256" key="4">
    <source>
        <dbReference type="PROSITE-ProRule" id="PRU00221"/>
    </source>
</evidence>
<proteinExistence type="predicted"/>
<dbReference type="GO" id="GO:0071561">
    <property type="term" value="C:nucleus-vacuole junction"/>
    <property type="evidence" value="ECO:0007669"/>
    <property type="project" value="TreeGrafter"/>
</dbReference>
<keyword evidence="1 4" id="KW-0853">WD repeat</keyword>
<dbReference type="GO" id="GO:0005770">
    <property type="term" value="C:late endosome"/>
    <property type="evidence" value="ECO:0007669"/>
    <property type="project" value="TreeGrafter"/>
</dbReference>
<dbReference type="STRING" id="400682.A0A1X7TGS4"/>
<dbReference type="AlphaFoldDB" id="A0A1X7TGS4"/>
<evidence type="ECO:0000256" key="3">
    <source>
        <dbReference type="ARBA" id="ARBA00022741"/>
    </source>
</evidence>
<dbReference type="eggNOG" id="KOG1240">
    <property type="taxonomic scope" value="Eukaryota"/>
</dbReference>